<dbReference type="RefSeq" id="WP_040375107.1">
    <property type="nucleotide sequence ID" value="NZ_CP068053.1"/>
</dbReference>
<dbReference type="PANTHER" id="PTHR38445">
    <property type="entry name" value="HTH-TYPE TRANSCRIPTIONAL REPRESSOR YTRA"/>
    <property type="match status" value="1"/>
</dbReference>
<dbReference type="InterPro" id="IPR036388">
    <property type="entry name" value="WH-like_DNA-bd_sf"/>
</dbReference>
<dbReference type="SMART" id="SM00345">
    <property type="entry name" value="HTH_GNTR"/>
    <property type="match status" value="1"/>
</dbReference>
<protein>
    <submittedName>
        <fullName evidence="5">GntR family transcriptional regulator</fullName>
    </submittedName>
</protein>
<keyword evidence="6" id="KW-1185">Reference proteome</keyword>
<dbReference type="SUPFAM" id="SSF46785">
    <property type="entry name" value="Winged helix' DNA-binding domain"/>
    <property type="match status" value="1"/>
</dbReference>
<evidence type="ECO:0000313" key="5">
    <source>
        <dbReference type="EMBL" id="QQT00942.1"/>
    </source>
</evidence>
<dbReference type="PROSITE" id="PS50949">
    <property type="entry name" value="HTH_GNTR"/>
    <property type="match status" value="1"/>
</dbReference>
<dbReference type="GO" id="GO:0003700">
    <property type="term" value="F:DNA-binding transcription factor activity"/>
    <property type="evidence" value="ECO:0007669"/>
    <property type="project" value="InterPro"/>
</dbReference>
<dbReference type="AlphaFoldDB" id="A0A974S0S0"/>
<evidence type="ECO:0000313" key="6">
    <source>
        <dbReference type="Proteomes" id="UP000595254"/>
    </source>
</evidence>
<dbReference type="GO" id="GO:0003677">
    <property type="term" value="F:DNA binding"/>
    <property type="evidence" value="ECO:0007669"/>
    <property type="project" value="UniProtKB-KW"/>
</dbReference>
<accession>A0A974S0S0</accession>
<dbReference type="InterPro" id="IPR000524">
    <property type="entry name" value="Tscrpt_reg_HTH_GntR"/>
</dbReference>
<dbReference type="KEGG" id="ppsr:I6J18_03265"/>
<sequence length="129" mass="14896">MNSNFNTREPVYVQVIRYFKEQIAIGEIVAGEEIPSRRELAATLNINPNTAQKAYKEMEEQGLIHTERNFPSKITSDERILKSIRKELIFAAVESFVETIRPINVPIDELLQVVKEKYVNEGQEEETND</sequence>
<evidence type="ECO:0000256" key="2">
    <source>
        <dbReference type="ARBA" id="ARBA00023125"/>
    </source>
</evidence>
<dbReference type="EMBL" id="CP068053">
    <property type="protein sequence ID" value="QQT00942.1"/>
    <property type="molecule type" value="Genomic_DNA"/>
</dbReference>
<keyword evidence="2" id="KW-0238">DNA-binding</keyword>
<evidence type="ECO:0000259" key="4">
    <source>
        <dbReference type="PROSITE" id="PS50949"/>
    </source>
</evidence>
<dbReference type="InterPro" id="IPR036390">
    <property type="entry name" value="WH_DNA-bd_sf"/>
</dbReference>
<gene>
    <name evidence="5" type="ORF">I6J18_03265</name>
</gene>
<proteinExistence type="predicted"/>
<keyword evidence="3" id="KW-0804">Transcription</keyword>
<name>A0A974S0S0_PERPY</name>
<dbReference type="Gene3D" id="1.10.10.10">
    <property type="entry name" value="Winged helix-like DNA-binding domain superfamily/Winged helix DNA-binding domain"/>
    <property type="match status" value="1"/>
</dbReference>
<keyword evidence="1" id="KW-0805">Transcription regulation</keyword>
<reference evidence="5 6" key="1">
    <citation type="submission" date="2021-01" db="EMBL/GenBank/DDBJ databases">
        <title>FDA dAtabase for Regulatory Grade micrObial Sequences (FDA-ARGOS): Supporting development and validation of Infectious Disease Dx tests.</title>
        <authorList>
            <person name="Nelson B."/>
            <person name="Plummer A."/>
            <person name="Tallon L."/>
            <person name="Sadzewicz L."/>
            <person name="Zhao X."/>
            <person name="Boylan J."/>
            <person name="Ott S."/>
            <person name="Bowen H."/>
            <person name="Vavikolanu K."/>
            <person name="Mehta A."/>
            <person name="Aluvathingal J."/>
            <person name="Nadendla S."/>
            <person name="Myers T."/>
            <person name="Yan Y."/>
            <person name="Sichtig H."/>
        </authorList>
    </citation>
    <scope>NUCLEOTIDE SEQUENCE [LARGE SCALE GENOMIC DNA]</scope>
    <source>
        <strain evidence="5 6">FDAARGOS_1161</strain>
    </source>
</reference>
<evidence type="ECO:0000256" key="1">
    <source>
        <dbReference type="ARBA" id="ARBA00023015"/>
    </source>
</evidence>
<dbReference type="CDD" id="cd07377">
    <property type="entry name" value="WHTH_GntR"/>
    <property type="match status" value="1"/>
</dbReference>
<evidence type="ECO:0000256" key="3">
    <source>
        <dbReference type="ARBA" id="ARBA00023163"/>
    </source>
</evidence>
<dbReference type="PANTHER" id="PTHR38445:SF6">
    <property type="entry name" value="GNTR-FAMILY TRANSCRIPTIONAL REGULATOR"/>
    <property type="match status" value="1"/>
</dbReference>
<feature type="domain" description="HTH gntR-type" evidence="4">
    <location>
        <begin position="9"/>
        <end position="77"/>
    </location>
</feature>
<organism evidence="5 6">
    <name type="scientific">Peribacillus psychrosaccharolyticus</name>
    <name type="common">Bacillus psychrosaccharolyticus</name>
    <dbReference type="NCBI Taxonomy" id="1407"/>
    <lineage>
        <taxon>Bacteria</taxon>
        <taxon>Bacillati</taxon>
        <taxon>Bacillota</taxon>
        <taxon>Bacilli</taxon>
        <taxon>Bacillales</taxon>
        <taxon>Bacillaceae</taxon>
        <taxon>Peribacillus</taxon>
    </lineage>
</organism>
<dbReference type="Proteomes" id="UP000595254">
    <property type="component" value="Chromosome"/>
</dbReference>
<dbReference type="Pfam" id="PF00392">
    <property type="entry name" value="GntR"/>
    <property type="match status" value="1"/>
</dbReference>